<name>A0A1X6X701_9MICO</name>
<evidence type="ECO:0000256" key="6">
    <source>
        <dbReference type="SAM" id="Phobius"/>
    </source>
</evidence>
<dbReference type="CDD" id="cd11484">
    <property type="entry name" value="SLC-NCS1sbd_CobB-like"/>
    <property type="match status" value="1"/>
</dbReference>
<dbReference type="Gene3D" id="1.10.4160.10">
    <property type="entry name" value="Hydantoin permease"/>
    <property type="match status" value="1"/>
</dbReference>
<dbReference type="PANTHER" id="PTHR30569:SF0">
    <property type="entry name" value="CYTOSINE PERMEASE"/>
    <property type="match status" value="1"/>
</dbReference>
<keyword evidence="8" id="KW-1185">Reference proteome</keyword>
<dbReference type="GO" id="GO:0005886">
    <property type="term" value="C:plasma membrane"/>
    <property type="evidence" value="ECO:0007669"/>
    <property type="project" value="TreeGrafter"/>
</dbReference>
<dbReference type="OrthoDB" id="3169878at2"/>
<feature type="transmembrane region" description="Helical" evidence="6">
    <location>
        <begin position="344"/>
        <end position="363"/>
    </location>
</feature>
<gene>
    <name evidence="7" type="ORF">FM110_12060</name>
</gene>
<evidence type="ECO:0000256" key="4">
    <source>
        <dbReference type="ARBA" id="ARBA00022989"/>
    </source>
</evidence>
<evidence type="ECO:0000313" key="7">
    <source>
        <dbReference type="EMBL" id="SLM95031.1"/>
    </source>
</evidence>
<dbReference type="RefSeq" id="WP_087105000.1">
    <property type="nucleotide sequence ID" value="NZ_FWFG01000107.1"/>
</dbReference>
<evidence type="ECO:0000313" key="8">
    <source>
        <dbReference type="Proteomes" id="UP000195981"/>
    </source>
</evidence>
<dbReference type="NCBIfam" id="NF008241">
    <property type="entry name" value="PRK11017.1"/>
    <property type="match status" value="1"/>
</dbReference>
<feature type="transmembrane region" description="Helical" evidence="6">
    <location>
        <begin position="407"/>
        <end position="426"/>
    </location>
</feature>
<feature type="transmembrane region" description="Helical" evidence="6">
    <location>
        <begin position="172"/>
        <end position="191"/>
    </location>
</feature>
<feature type="transmembrane region" description="Helical" evidence="6">
    <location>
        <begin position="69"/>
        <end position="92"/>
    </location>
</feature>
<keyword evidence="4 6" id="KW-1133">Transmembrane helix</keyword>
<organism evidence="7 8">
    <name type="scientific">Brachybacterium nesterenkovii</name>
    <dbReference type="NCBI Taxonomy" id="47847"/>
    <lineage>
        <taxon>Bacteria</taxon>
        <taxon>Bacillati</taxon>
        <taxon>Actinomycetota</taxon>
        <taxon>Actinomycetes</taxon>
        <taxon>Micrococcales</taxon>
        <taxon>Dermabacteraceae</taxon>
        <taxon>Brachybacterium</taxon>
    </lineage>
</organism>
<dbReference type="InterPro" id="IPR001248">
    <property type="entry name" value="Pur-cyt_permease"/>
</dbReference>
<protein>
    <submittedName>
        <fullName evidence="7">Cytosine permease</fullName>
    </submittedName>
</protein>
<feature type="transmembrane region" description="Helical" evidence="6">
    <location>
        <begin position="147"/>
        <end position="165"/>
    </location>
</feature>
<feature type="transmembrane region" description="Helical" evidence="6">
    <location>
        <begin position="113"/>
        <end position="135"/>
    </location>
</feature>
<dbReference type="Pfam" id="PF02133">
    <property type="entry name" value="Transp_cyt_pur"/>
    <property type="match status" value="1"/>
</dbReference>
<evidence type="ECO:0000256" key="1">
    <source>
        <dbReference type="ARBA" id="ARBA00004141"/>
    </source>
</evidence>
<feature type="transmembrane region" description="Helical" evidence="6">
    <location>
        <begin position="384"/>
        <end position="401"/>
    </location>
</feature>
<accession>A0A1X6X701</accession>
<feature type="transmembrane region" description="Helical" evidence="6">
    <location>
        <begin position="245"/>
        <end position="270"/>
    </location>
</feature>
<evidence type="ECO:0000256" key="3">
    <source>
        <dbReference type="ARBA" id="ARBA00022692"/>
    </source>
</evidence>
<dbReference type="PANTHER" id="PTHR30569">
    <property type="entry name" value="CYTOSINE TRANSPORTER CODB"/>
    <property type="match status" value="1"/>
</dbReference>
<feature type="transmembrane region" description="Helical" evidence="6">
    <location>
        <begin position="211"/>
        <end position="233"/>
    </location>
</feature>
<dbReference type="EMBL" id="FWFG01000107">
    <property type="protein sequence ID" value="SLM95031.1"/>
    <property type="molecule type" value="Genomic_DNA"/>
</dbReference>
<feature type="transmembrane region" description="Helical" evidence="6">
    <location>
        <begin position="37"/>
        <end position="63"/>
    </location>
</feature>
<comment type="subcellular location">
    <subcellularLocation>
        <location evidence="1">Membrane</location>
        <topology evidence="1">Multi-pass membrane protein</topology>
    </subcellularLocation>
</comment>
<sequence length="441" mass="45585">MSFPTATPSTIDGAVDDAVIDPDFPLTPVPASHRRSFWSIAIVLLGFTVFAPTLMAGATIGAAFPFAEFLVVLAVGSLVLGAYVAAIGYLGARTGLTTVVMSRYAFGTQGSKFASILLGGTQVGWYGVAVGSIGAMTAQALGWEGPIAPALVMIAVSALMMLTALYGYEGMFWVSAISTPLILILAFWLTGEGLAEVGGISGLLQIRPTATMTWAAAVTTVVGTFASAGSQAANWTRFARTGRHAVAACVVGFVIGNGLMIFFGAVAALAFGEGDFTTLLVQMGMIGWGLFFLFGNLWKSNADAAYAFGVAGAELANARTKGPFVIGGAVIGTILAITGVHEHIVGYLSLLGVLIPPLGGVLIGDWIARWRAGQPPLASLTERWRWQAFVPYAAGALVAWVSNANGWGVAPLQGILVALVLAWALAPRGAARRGTDRAGGR</sequence>
<proteinExistence type="inferred from homology"/>
<reference evidence="7 8" key="1">
    <citation type="submission" date="2017-02" db="EMBL/GenBank/DDBJ databases">
        <authorList>
            <person name="Peterson S.W."/>
        </authorList>
    </citation>
    <scope>NUCLEOTIDE SEQUENCE [LARGE SCALE GENOMIC DNA]</scope>
    <source>
        <strain evidence="7 8">CIP104813</strain>
    </source>
</reference>
<evidence type="ECO:0000256" key="2">
    <source>
        <dbReference type="ARBA" id="ARBA00008974"/>
    </source>
</evidence>
<dbReference type="Proteomes" id="UP000195981">
    <property type="component" value="Unassembled WGS sequence"/>
</dbReference>
<dbReference type="AlphaFoldDB" id="A0A1X6X701"/>
<dbReference type="GO" id="GO:0015209">
    <property type="term" value="F:cytosine transmembrane transporter activity"/>
    <property type="evidence" value="ECO:0007669"/>
    <property type="project" value="InterPro"/>
</dbReference>
<keyword evidence="3 6" id="KW-0812">Transmembrane</keyword>
<dbReference type="InterPro" id="IPR030191">
    <property type="entry name" value="CodB"/>
</dbReference>
<comment type="similarity">
    <text evidence="2">Belongs to the purine-cytosine permease (2.A.39) family.</text>
</comment>
<keyword evidence="5 6" id="KW-0472">Membrane</keyword>
<feature type="transmembrane region" description="Helical" evidence="6">
    <location>
        <begin position="318"/>
        <end position="338"/>
    </location>
</feature>
<feature type="transmembrane region" description="Helical" evidence="6">
    <location>
        <begin position="276"/>
        <end position="298"/>
    </location>
</feature>
<evidence type="ECO:0000256" key="5">
    <source>
        <dbReference type="ARBA" id="ARBA00023136"/>
    </source>
</evidence>